<dbReference type="Proteomes" id="UP000094802">
    <property type="component" value="Unassembled WGS sequence"/>
</dbReference>
<name>A0A1E5FC39_VIBSP</name>
<accession>A0A1E5FC39</accession>
<protein>
    <submittedName>
        <fullName evidence="1">Uncharacterized protein</fullName>
    </submittedName>
</protein>
<gene>
    <name evidence="1" type="ORF">A142_11030</name>
</gene>
<evidence type="ECO:0000313" key="1">
    <source>
        <dbReference type="EMBL" id="OEF86400.1"/>
    </source>
</evidence>
<dbReference type="EMBL" id="AJZD02000324">
    <property type="protein sequence ID" value="OEF86400.1"/>
    <property type="molecule type" value="Genomic_DNA"/>
</dbReference>
<organism evidence="1 2">
    <name type="scientific">Vibrio splendidus 12E03</name>
    <dbReference type="NCBI Taxonomy" id="1191305"/>
    <lineage>
        <taxon>Bacteria</taxon>
        <taxon>Pseudomonadati</taxon>
        <taxon>Pseudomonadota</taxon>
        <taxon>Gammaproteobacteria</taxon>
        <taxon>Vibrionales</taxon>
        <taxon>Vibrionaceae</taxon>
        <taxon>Vibrio</taxon>
    </lineage>
</organism>
<evidence type="ECO:0000313" key="2">
    <source>
        <dbReference type="Proteomes" id="UP000094802"/>
    </source>
</evidence>
<dbReference type="AlphaFoldDB" id="A0A1E5FC39"/>
<reference evidence="1 2" key="1">
    <citation type="journal article" date="2012" name="Science">
        <title>Ecological populations of bacteria act as socially cohesive units of antibiotic production and resistance.</title>
        <authorList>
            <person name="Cordero O.X."/>
            <person name="Wildschutte H."/>
            <person name="Kirkup B."/>
            <person name="Proehl S."/>
            <person name="Ngo L."/>
            <person name="Hussain F."/>
            <person name="Le Roux F."/>
            <person name="Mincer T."/>
            <person name="Polz M.F."/>
        </authorList>
    </citation>
    <scope>NUCLEOTIDE SEQUENCE [LARGE SCALE GENOMIC DNA]</scope>
    <source>
        <strain evidence="1 2">12E03</strain>
    </source>
</reference>
<sequence>MNNISPELFIKFSWSLNYKISTADSSVLSESFLKELYSLSKSNNIEFYCWDLTNFPSDLDIFKILKNIEKIQYNDKKTILIFKNCEPLSNLRCSNSFYLRTLLTTKLSNNFQSIFISDKENLLKIFANRMSPFYQSHYMITEYGK</sequence>
<proteinExistence type="predicted"/>
<comment type="caution">
    <text evidence="1">The sequence shown here is derived from an EMBL/GenBank/DDBJ whole genome shotgun (WGS) entry which is preliminary data.</text>
</comment>